<dbReference type="PANTHER" id="PTHR30371">
    <property type="entry name" value="SEC-INDEPENDENT PROTEIN TRANSLOCASE PROTEIN TATC"/>
    <property type="match status" value="1"/>
</dbReference>
<dbReference type="AlphaFoldDB" id="A0A271IYF3"/>
<evidence type="ECO:0000313" key="8">
    <source>
        <dbReference type="Proteomes" id="UP000216339"/>
    </source>
</evidence>
<dbReference type="GO" id="GO:0043953">
    <property type="term" value="P:protein transport by the Tat complex"/>
    <property type="evidence" value="ECO:0007669"/>
    <property type="project" value="UniProtKB-UniRule"/>
</dbReference>
<name>A0A271IYF3_9BACT</name>
<dbReference type="RefSeq" id="WP_218830384.1">
    <property type="nucleotide sequence ID" value="NZ_MQWD01000001.1"/>
</dbReference>
<feature type="transmembrane region" description="Helical" evidence="5">
    <location>
        <begin position="225"/>
        <end position="248"/>
    </location>
</feature>
<feature type="region of interest" description="Disordered" evidence="6">
    <location>
        <begin position="258"/>
        <end position="300"/>
    </location>
</feature>
<evidence type="ECO:0000313" key="7">
    <source>
        <dbReference type="EMBL" id="PAP75549.1"/>
    </source>
</evidence>
<comment type="similarity">
    <text evidence="5">Belongs to the TatC family.</text>
</comment>
<accession>A0A271IYF3</accession>
<dbReference type="EMBL" id="MQWD01000001">
    <property type="protein sequence ID" value="PAP75549.1"/>
    <property type="molecule type" value="Genomic_DNA"/>
</dbReference>
<keyword evidence="5" id="KW-1003">Cell membrane</keyword>
<feature type="transmembrane region" description="Helical" evidence="5">
    <location>
        <begin position="203"/>
        <end position="219"/>
    </location>
</feature>
<dbReference type="GO" id="GO:0033281">
    <property type="term" value="C:TAT protein transport complex"/>
    <property type="evidence" value="ECO:0007669"/>
    <property type="project" value="UniProtKB-UniRule"/>
</dbReference>
<keyword evidence="3 5" id="KW-1133">Transmembrane helix</keyword>
<proteinExistence type="inferred from homology"/>
<feature type="compositionally biased region" description="Basic and acidic residues" evidence="6">
    <location>
        <begin position="258"/>
        <end position="274"/>
    </location>
</feature>
<dbReference type="Pfam" id="PF00902">
    <property type="entry name" value="TatC"/>
    <property type="match status" value="1"/>
</dbReference>
<feature type="transmembrane region" description="Helical" evidence="5">
    <location>
        <begin position="21"/>
        <end position="43"/>
    </location>
</feature>
<dbReference type="InterPro" id="IPR002033">
    <property type="entry name" value="TatC"/>
</dbReference>
<dbReference type="PRINTS" id="PR01840">
    <property type="entry name" value="TATCFAMILY"/>
</dbReference>
<dbReference type="GO" id="GO:0009977">
    <property type="term" value="F:proton motive force dependent protein transmembrane transporter activity"/>
    <property type="evidence" value="ECO:0007669"/>
    <property type="project" value="TreeGrafter"/>
</dbReference>
<evidence type="ECO:0000256" key="2">
    <source>
        <dbReference type="ARBA" id="ARBA00022692"/>
    </source>
</evidence>
<keyword evidence="4 5" id="KW-0472">Membrane</keyword>
<dbReference type="HAMAP" id="MF_00902">
    <property type="entry name" value="TatC"/>
    <property type="match status" value="1"/>
</dbReference>
<protein>
    <recommendedName>
        <fullName evidence="5">Sec-independent protein translocase protein TatC</fullName>
    </recommendedName>
</protein>
<evidence type="ECO:0000256" key="1">
    <source>
        <dbReference type="ARBA" id="ARBA00004141"/>
    </source>
</evidence>
<keyword evidence="5" id="KW-0653">Protein transport</keyword>
<keyword evidence="5" id="KW-0811">Translocation</keyword>
<evidence type="ECO:0000256" key="5">
    <source>
        <dbReference type="HAMAP-Rule" id="MF_00902"/>
    </source>
</evidence>
<keyword evidence="8" id="KW-1185">Reference proteome</keyword>
<comment type="subunit">
    <text evidence="5">Forms a complex with TatA.</text>
</comment>
<feature type="transmembrane region" description="Helical" evidence="5">
    <location>
        <begin position="169"/>
        <end position="191"/>
    </location>
</feature>
<evidence type="ECO:0000256" key="3">
    <source>
        <dbReference type="ARBA" id="ARBA00022989"/>
    </source>
</evidence>
<evidence type="ECO:0000256" key="4">
    <source>
        <dbReference type="ARBA" id="ARBA00023136"/>
    </source>
</evidence>
<gene>
    <name evidence="5" type="primary">tatC</name>
    <name evidence="7" type="ORF">BSZ37_03385</name>
</gene>
<dbReference type="NCBIfam" id="TIGR00945">
    <property type="entry name" value="tatC"/>
    <property type="match status" value="1"/>
</dbReference>
<comment type="function">
    <text evidence="5">Part of the twin-arginine translocation (Tat) system that transports large folded proteins containing a characteristic twin-arginine motif in their signal peptide across membranes.</text>
</comment>
<dbReference type="Proteomes" id="UP000216339">
    <property type="component" value="Unassembled WGS sequence"/>
</dbReference>
<dbReference type="GO" id="GO:0065002">
    <property type="term" value="P:intracellular protein transmembrane transport"/>
    <property type="evidence" value="ECO:0007669"/>
    <property type="project" value="TreeGrafter"/>
</dbReference>
<reference evidence="7 8" key="1">
    <citation type="submission" date="2016-11" db="EMBL/GenBank/DDBJ databases">
        <title>Study of marine rhodopsin-containing bacteria.</title>
        <authorList>
            <person name="Yoshizawa S."/>
            <person name="Kumagai Y."/>
            <person name="Kogure K."/>
        </authorList>
    </citation>
    <scope>NUCLEOTIDE SEQUENCE [LARGE SCALE GENOMIC DNA]</scope>
    <source>
        <strain evidence="7 8">SAORIC-28</strain>
    </source>
</reference>
<comment type="subcellular location">
    <subcellularLocation>
        <location evidence="5">Cell membrane</location>
        <topology evidence="5">Multi-pass membrane protein</topology>
    </subcellularLocation>
    <subcellularLocation>
        <location evidence="1">Membrane</location>
        <topology evidence="1">Multi-pass membrane protein</topology>
    </subcellularLocation>
</comment>
<feature type="transmembrane region" description="Helical" evidence="5">
    <location>
        <begin position="79"/>
        <end position="100"/>
    </location>
</feature>
<evidence type="ECO:0000256" key="6">
    <source>
        <dbReference type="SAM" id="MobiDB-lite"/>
    </source>
</evidence>
<organism evidence="7 8">
    <name type="scientific">Rubrivirga marina</name>
    <dbReference type="NCBI Taxonomy" id="1196024"/>
    <lineage>
        <taxon>Bacteria</taxon>
        <taxon>Pseudomonadati</taxon>
        <taxon>Rhodothermota</taxon>
        <taxon>Rhodothermia</taxon>
        <taxon>Rhodothermales</taxon>
        <taxon>Rubricoccaceae</taxon>
        <taxon>Rubrivirga</taxon>
    </lineage>
</organism>
<sequence>MRPAPGEMPFLDHLEELRWRILKSLGAILLCVGLCLFFTEWIMDGLLLGPTRASFFMYDVLRLDAIDVVLQNRTVTGQFFAFFGTVIAAGVVIGSPVVVYQTWKFIEPGLYPDERQGLRFAAVFATFFFALGISFGYLIIAPVALQFFAQFQISDSIVNEFDISKYFSMLITWAFGAGIVFELPVVVTILAKVGVLTQAMLKASRRYAIVIVLVISAFITPPDPWSQFLMAIPLMGLFELSIGLTGIVERRRARDLAAEERREAKEREKREAEAARATTEAASVEPSAAPGPEPERPESE</sequence>
<feature type="transmembrane region" description="Helical" evidence="5">
    <location>
        <begin position="120"/>
        <end position="149"/>
    </location>
</feature>
<dbReference type="PANTHER" id="PTHR30371:SF0">
    <property type="entry name" value="SEC-INDEPENDENT PROTEIN TRANSLOCASE PROTEIN TATC, CHLOROPLASTIC-RELATED"/>
    <property type="match status" value="1"/>
</dbReference>
<comment type="caution">
    <text evidence="7">The sequence shown here is derived from an EMBL/GenBank/DDBJ whole genome shotgun (WGS) entry which is preliminary data.</text>
</comment>
<keyword evidence="2 5" id="KW-0812">Transmembrane</keyword>
<keyword evidence="5" id="KW-0813">Transport</keyword>